<gene>
    <name evidence="2" type="ORF">ADN00_01475</name>
</gene>
<accession>A0A0P6Y5G5</accession>
<dbReference type="AlphaFoldDB" id="A0A0P6Y5G5"/>
<evidence type="ECO:0000256" key="1">
    <source>
        <dbReference type="SAM" id="Phobius"/>
    </source>
</evidence>
<evidence type="ECO:0000313" key="3">
    <source>
        <dbReference type="Proteomes" id="UP000050417"/>
    </source>
</evidence>
<sequence length="208" mass="24993">MNTQRTEYQLFLSFEKEEAWLEAQSRQGWHLVNVSSGWKYVFEQGQPEERVYKIDFRFFKRQEEMDEYVSLFEDSGWRCVSPQKGSYNYYFYTTRKEGEQTDIFSDQASRAQRYLRYAQYSLLSFIPFLPIYTALYANGAIKIQELGYLTPGLWQMQGMQFWLRFLFETPFVVLRVAGGLLPLLIVLLFVFFSLRFSFQYRKLLRQQG</sequence>
<protein>
    <recommendedName>
        <fullName evidence="4">DUF2812 domain-containing protein</fullName>
    </recommendedName>
</protein>
<name>A0A0P6Y5G5_9CHLR</name>
<keyword evidence="3" id="KW-1185">Reference proteome</keyword>
<keyword evidence="1" id="KW-1133">Transmembrane helix</keyword>
<dbReference type="Pfam" id="PF11193">
    <property type="entry name" value="DUF2812"/>
    <property type="match status" value="1"/>
</dbReference>
<dbReference type="RefSeq" id="WP_075061187.1">
    <property type="nucleotide sequence ID" value="NZ_LGCL01000004.1"/>
</dbReference>
<dbReference type="InterPro" id="IPR021359">
    <property type="entry name" value="DUF2812"/>
</dbReference>
<dbReference type="STRING" id="1134406.ADN00_01475"/>
<keyword evidence="1" id="KW-0472">Membrane</keyword>
<dbReference type="Proteomes" id="UP000050417">
    <property type="component" value="Unassembled WGS sequence"/>
</dbReference>
<dbReference type="OrthoDB" id="8757095at2"/>
<feature type="transmembrane region" description="Helical" evidence="1">
    <location>
        <begin position="161"/>
        <end position="194"/>
    </location>
</feature>
<dbReference type="EMBL" id="LGCL01000004">
    <property type="protein sequence ID" value="KPL80541.1"/>
    <property type="molecule type" value="Genomic_DNA"/>
</dbReference>
<feature type="transmembrane region" description="Helical" evidence="1">
    <location>
        <begin position="120"/>
        <end position="141"/>
    </location>
</feature>
<reference evidence="2 3" key="1">
    <citation type="submission" date="2015-07" db="EMBL/GenBank/DDBJ databases">
        <title>Genome sequence of Ornatilinea apprima DSM 23815.</title>
        <authorList>
            <person name="Hemp J."/>
            <person name="Ward L.M."/>
            <person name="Pace L.A."/>
            <person name="Fischer W.W."/>
        </authorList>
    </citation>
    <scope>NUCLEOTIDE SEQUENCE [LARGE SCALE GENOMIC DNA]</scope>
    <source>
        <strain evidence="2 3">P3M-1</strain>
    </source>
</reference>
<comment type="caution">
    <text evidence="2">The sequence shown here is derived from an EMBL/GenBank/DDBJ whole genome shotgun (WGS) entry which is preliminary data.</text>
</comment>
<keyword evidence="1" id="KW-0812">Transmembrane</keyword>
<evidence type="ECO:0000313" key="2">
    <source>
        <dbReference type="EMBL" id="KPL80541.1"/>
    </source>
</evidence>
<organism evidence="2 3">
    <name type="scientific">Ornatilinea apprima</name>
    <dbReference type="NCBI Taxonomy" id="1134406"/>
    <lineage>
        <taxon>Bacteria</taxon>
        <taxon>Bacillati</taxon>
        <taxon>Chloroflexota</taxon>
        <taxon>Anaerolineae</taxon>
        <taxon>Anaerolineales</taxon>
        <taxon>Anaerolineaceae</taxon>
        <taxon>Ornatilinea</taxon>
    </lineage>
</organism>
<proteinExistence type="predicted"/>
<evidence type="ECO:0008006" key="4">
    <source>
        <dbReference type="Google" id="ProtNLM"/>
    </source>
</evidence>